<organism evidence="1 2">
    <name type="scientific">Pegethrix bostrychoides GSE-TBD4-15B</name>
    <dbReference type="NCBI Taxonomy" id="2839662"/>
    <lineage>
        <taxon>Bacteria</taxon>
        <taxon>Bacillati</taxon>
        <taxon>Cyanobacteriota</taxon>
        <taxon>Cyanophyceae</taxon>
        <taxon>Oculatellales</taxon>
        <taxon>Oculatellaceae</taxon>
        <taxon>Pegethrix</taxon>
    </lineage>
</organism>
<dbReference type="PANTHER" id="PTHR10000:SF8">
    <property type="entry name" value="HAD SUPERFAMILY HYDROLASE-LIKE, TYPE 3"/>
    <property type="match status" value="1"/>
</dbReference>
<name>A0A951U6N7_9CYAN</name>
<reference evidence="1" key="2">
    <citation type="journal article" date="2022" name="Microbiol. Resour. Announc.">
        <title>Metagenome Sequencing to Explore Phylogenomics of Terrestrial Cyanobacteria.</title>
        <authorList>
            <person name="Ward R.D."/>
            <person name="Stajich J.E."/>
            <person name="Johansen J.R."/>
            <person name="Huntemann M."/>
            <person name="Clum A."/>
            <person name="Foster B."/>
            <person name="Foster B."/>
            <person name="Roux S."/>
            <person name="Palaniappan K."/>
            <person name="Varghese N."/>
            <person name="Mukherjee S."/>
            <person name="Reddy T.B.K."/>
            <person name="Daum C."/>
            <person name="Copeland A."/>
            <person name="Chen I.A."/>
            <person name="Ivanova N.N."/>
            <person name="Kyrpides N.C."/>
            <person name="Shapiro N."/>
            <person name="Eloe-Fadrosh E.A."/>
            <person name="Pietrasiak N."/>
        </authorList>
    </citation>
    <scope>NUCLEOTIDE SEQUENCE</scope>
    <source>
        <strain evidence="1">GSE-TBD4-15B</strain>
    </source>
</reference>
<dbReference type="Gene3D" id="3.30.1240.10">
    <property type="match status" value="1"/>
</dbReference>
<comment type="caution">
    <text evidence="1">The sequence shown here is derived from an EMBL/GenBank/DDBJ whole genome shotgun (WGS) entry which is preliminary data.</text>
</comment>
<dbReference type="Pfam" id="PF08282">
    <property type="entry name" value="Hydrolase_3"/>
    <property type="match status" value="1"/>
</dbReference>
<keyword evidence="1" id="KW-0378">Hydrolase</keyword>
<evidence type="ECO:0000313" key="2">
    <source>
        <dbReference type="Proteomes" id="UP000707356"/>
    </source>
</evidence>
<dbReference type="PANTHER" id="PTHR10000">
    <property type="entry name" value="PHOSPHOSERINE PHOSPHATASE"/>
    <property type="match status" value="1"/>
</dbReference>
<dbReference type="NCBIfam" id="TIGR01484">
    <property type="entry name" value="HAD-SF-IIB"/>
    <property type="match status" value="1"/>
</dbReference>
<dbReference type="GO" id="GO:0016791">
    <property type="term" value="F:phosphatase activity"/>
    <property type="evidence" value="ECO:0007669"/>
    <property type="project" value="TreeGrafter"/>
</dbReference>
<dbReference type="InterPro" id="IPR006379">
    <property type="entry name" value="HAD-SF_hydro_IIB"/>
</dbReference>
<dbReference type="SUPFAM" id="SSF56784">
    <property type="entry name" value="HAD-like"/>
    <property type="match status" value="1"/>
</dbReference>
<dbReference type="PROSITE" id="PS01229">
    <property type="entry name" value="COF_2"/>
    <property type="match status" value="1"/>
</dbReference>
<protein>
    <submittedName>
        <fullName evidence="1">Cof-type HAD-IIB family hydrolase</fullName>
    </submittedName>
</protein>
<gene>
    <name evidence="1" type="ORF">KME07_15135</name>
</gene>
<dbReference type="SFLD" id="SFLDS00003">
    <property type="entry name" value="Haloacid_Dehalogenase"/>
    <property type="match status" value="1"/>
</dbReference>
<dbReference type="EMBL" id="JAHHHV010000070">
    <property type="protein sequence ID" value="MBW4466757.1"/>
    <property type="molecule type" value="Genomic_DNA"/>
</dbReference>
<dbReference type="InterPro" id="IPR023214">
    <property type="entry name" value="HAD_sf"/>
</dbReference>
<dbReference type="InterPro" id="IPR036412">
    <property type="entry name" value="HAD-like_sf"/>
</dbReference>
<dbReference type="InterPro" id="IPR000150">
    <property type="entry name" value="Cof"/>
</dbReference>
<dbReference type="GO" id="GO:0005829">
    <property type="term" value="C:cytosol"/>
    <property type="evidence" value="ECO:0007669"/>
    <property type="project" value="TreeGrafter"/>
</dbReference>
<dbReference type="AlphaFoldDB" id="A0A951U6N7"/>
<sequence length="298" mass="32140">MPDLASDLASDLALDSTSAPPIRLLALDLDGTTVGESNQIDPAVKQAIQAAQAQGVQVAIATGRMFRSALRFHQELALTTPLMAYQGALIQDPATAQTPATIHRHLTLSKATARQLLDYFEQAHLLEQLSVHFYINDQLYIRQLNAESSAYAARSNIPPIAVGDLRSILGEADLAPTKILAIGQPDLVDQLLTDLRQQYPPAELYFTKSVATFFEATHPQVNKGSAVQYLAEQILKVSPEQVMSIGDNFNDLEMIQYAGVGVAMGNAPDAVKAAANWVAPHVEMQGVAAAIEKFILLA</sequence>
<dbReference type="CDD" id="cd07516">
    <property type="entry name" value="HAD_Pase"/>
    <property type="match status" value="1"/>
</dbReference>
<dbReference type="GO" id="GO:0000287">
    <property type="term" value="F:magnesium ion binding"/>
    <property type="evidence" value="ECO:0007669"/>
    <property type="project" value="TreeGrafter"/>
</dbReference>
<evidence type="ECO:0000313" key="1">
    <source>
        <dbReference type="EMBL" id="MBW4466757.1"/>
    </source>
</evidence>
<accession>A0A951U6N7</accession>
<dbReference type="NCBIfam" id="TIGR00099">
    <property type="entry name" value="Cof-subfamily"/>
    <property type="match status" value="1"/>
</dbReference>
<dbReference type="SFLD" id="SFLDG01140">
    <property type="entry name" value="C2.B:_Phosphomannomutase_and_P"/>
    <property type="match status" value="1"/>
</dbReference>
<reference evidence="1" key="1">
    <citation type="submission" date="2021-05" db="EMBL/GenBank/DDBJ databases">
        <authorList>
            <person name="Pietrasiak N."/>
            <person name="Ward R."/>
            <person name="Stajich J.E."/>
            <person name="Kurbessoian T."/>
        </authorList>
    </citation>
    <scope>NUCLEOTIDE SEQUENCE</scope>
    <source>
        <strain evidence="1">GSE-TBD4-15B</strain>
    </source>
</reference>
<proteinExistence type="predicted"/>
<dbReference type="Gene3D" id="3.40.50.1000">
    <property type="entry name" value="HAD superfamily/HAD-like"/>
    <property type="match status" value="1"/>
</dbReference>
<dbReference type="Proteomes" id="UP000707356">
    <property type="component" value="Unassembled WGS sequence"/>
</dbReference>